<dbReference type="AlphaFoldDB" id="A0A1I0HSG8"/>
<name>A0A1I0HSG8_9FIRM</name>
<dbReference type="InterPro" id="IPR021120">
    <property type="entry name" value="KduI/IolB_isomerase"/>
</dbReference>
<dbReference type="RefSeq" id="WP_166434549.1">
    <property type="nucleotide sequence ID" value="NZ_DAINWJ010000062.1"/>
</dbReference>
<dbReference type="Proteomes" id="UP000198508">
    <property type="component" value="Unassembled WGS sequence"/>
</dbReference>
<keyword evidence="1 2" id="KW-0413">Isomerase</keyword>
<gene>
    <name evidence="2" type="ORF">SAMN05216313_11788</name>
</gene>
<dbReference type="InterPro" id="IPR014710">
    <property type="entry name" value="RmlC-like_jellyroll"/>
</dbReference>
<accession>A0A1I0HSG8</accession>
<proteinExistence type="predicted"/>
<protein>
    <submittedName>
        <fullName evidence="2">5-deoxy-glucuronate isomerase</fullName>
    </submittedName>
</protein>
<organism evidence="2 3">
    <name type="scientific">Enterocloster lavalensis</name>
    <dbReference type="NCBI Taxonomy" id="460384"/>
    <lineage>
        <taxon>Bacteria</taxon>
        <taxon>Bacillati</taxon>
        <taxon>Bacillota</taxon>
        <taxon>Clostridia</taxon>
        <taxon>Lachnospirales</taxon>
        <taxon>Lachnospiraceae</taxon>
        <taxon>Enterocloster</taxon>
    </lineage>
</organism>
<dbReference type="GO" id="GO:0008880">
    <property type="term" value="F:glucuronate isomerase activity"/>
    <property type="evidence" value="ECO:0007669"/>
    <property type="project" value="InterPro"/>
</dbReference>
<dbReference type="GO" id="GO:0019310">
    <property type="term" value="P:inositol catabolic process"/>
    <property type="evidence" value="ECO:0007669"/>
    <property type="project" value="InterPro"/>
</dbReference>
<evidence type="ECO:0000313" key="2">
    <source>
        <dbReference type="EMBL" id="SET86978.1"/>
    </source>
</evidence>
<evidence type="ECO:0000256" key="1">
    <source>
        <dbReference type="ARBA" id="ARBA00023235"/>
    </source>
</evidence>
<dbReference type="STRING" id="460384.SAMN05216313_11788"/>
<keyword evidence="3" id="KW-1185">Reference proteome</keyword>
<dbReference type="PANTHER" id="PTHR39193:SF1">
    <property type="entry name" value="5-DEOXY-GLUCURONATE ISOMERASE"/>
    <property type="match status" value="1"/>
</dbReference>
<dbReference type="Pfam" id="PF04962">
    <property type="entry name" value="KduI"/>
    <property type="match status" value="1"/>
</dbReference>
<dbReference type="InterPro" id="IPR024203">
    <property type="entry name" value="Deoxy-glucuronate_isom_IolB"/>
</dbReference>
<dbReference type="PANTHER" id="PTHR39193">
    <property type="entry name" value="5-DEOXY-GLUCURONATE ISOMERASE"/>
    <property type="match status" value="1"/>
</dbReference>
<reference evidence="3" key="1">
    <citation type="submission" date="2016-10" db="EMBL/GenBank/DDBJ databases">
        <authorList>
            <person name="Varghese N."/>
            <person name="Submissions S."/>
        </authorList>
    </citation>
    <scope>NUCLEOTIDE SEQUENCE [LARGE SCALE GENOMIC DNA]</scope>
    <source>
        <strain evidence="3">NLAE-zl-G277</strain>
    </source>
</reference>
<evidence type="ECO:0000313" key="3">
    <source>
        <dbReference type="Proteomes" id="UP000198508"/>
    </source>
</evidence>
<dbReference type="SUPFAM" id="SSF51182">
    <property type="entry name" value="RmlC-like cupins"/>
    <property type="match status" value="1"/>
</dbReference>
<dbReference type="EMBL" id="FOIM01000017">
    <property type="protein sequence ID" value="SET86978.1"/>
    <property type="molecule type" value="Genomic_DNA"/>
</dbReference>
<dbReference type="InterPro" id="IPR011051">
    <property type="entry name" value="RmlC_Cupin_sf"/>
</dbReference>
<sequence length="248" mass="27710">MAVHLKPEETRGYHSPESLGLVYCSAERVEIAGTELLKSGDEELCLVCIAGKAFYQCGGESGEAVLCDMLYVPVRSDIILSGNGAVFMRFGAPCSRQYQFKHISFSEVNGDSRHKVYGKAENGTLRDVWNFIDEKFGSGRFLTGICFGRDGGWTAWPPHEHGAEREEVYVYFNMGESFGIQCVYNDLDQAEAHVVREGHLIAIPEGYHPNCGCPCGGIRYVYCMVSVKEGDRDFMNLRTQKIYGDRLE</sequence>
<dbReference type="Gene3D" id="2.60.120.10">
    <property type="entry name" value="Jelly Rolls"/>
    <property type="match status" value="1"/>
</dbReference>
<dbReference type="GeneID" id="93279216"/>